<feature type="compositionally biased region" description="Basic and acidic residues" evidence="1">
    <location>
        <begin position="653"/>
        <end position="663"/>
    </location>
</feature>
<reference evidence="2" key="1">
    <citation type="submission" date="2020-06" db="EMBL/GenBank/DDBJ databases">
        <authorList>
            <person name="Onetto C."/>
        </authorList>
    </citation>
    <scope>NUCLEOTIDE SEQUENCE</scope>
</reference>
<comment type="caution">
    <text evidence="2">The sequence shown here is derived from an EMBL/GenBank/DDBJ whole genome shotgun (WGS) entry which is preliminary data.</text>
</comment>
<feature type="region of interest" description="Disordered" evidence="1">
    <location>
        <begin position="383"/>
        <end position="416"/>
    </location>
</feature>
<protein>
    <recommendedName>
        <fullName evidence="4">PH domain-containing protein</fullName>
    </recommendedName>
</protein>
<feature type="compositionally biased region" description="Pro residues" evidence="1">
    <location>
        <begin position="588"/>
        <end position="597"/>
    </location>
</feature>
<feature type="region of interest" description="Disordered" evidence="1">
    <location>
        <begin position="201"/>
        <end position="229"/>
    </location>
</feature>
<proteinExistence type="predicted"/>
<evidence type="ECO:0000256" key="1">
    <source>
        <dbReference type="SAM" id="MobiDB-lite"/>
    </source>
</evidence>
<feature type="compositionally biased region" description="Polar residues" evidence="1">
    <location>
        <begin position="550"/>
        <end position="559"/>
    </location>
</feature>
<name>A0A9N8KPT8_9PEZI</name>
<feature type="compositionally biased region" description="Basic and acidic residues" evidence="1">
    <location>
        <begin position="201"/>
        <end position="216"/>
    </location>
</feature>
<feature type="region of interest" description="Disordered" evidence="1">
    <location>
        <begin position="711"/>
        <end position="767"/>
    </location>
</feature>
<feature type="region of interest" description="Disordered" evidence="1">
    <location>
        <begin position="1"/>
        <end position="57"/>
    </location>
</feature>
<feature type="compositionally biased region" description="Basic and acidic residues" evidence="1">
    <location>
        <begin position="27"/>
        <end position="44"/>
    </location>
</feature>
<organism evidence="2 3">
    <name type="scientific">Aureobasidium uvarum</name>
    <dbReference type="NCBI Taxonomy" id="2773716"/>
    <lineage>
        <taxon>Eukaryota</taxon>
        <taxon>Fungi</taxon>
        <taxon>Dikarya</taxon>
        <taxon>Ascomycota</taxon>
        <taxon>Pezizomycotina</taxon>
        <taxon>Dothideomycetes</taxon>
        <taxon>Dothideomycetidae</taxon>
        <taxon>Dothideales</taxon>
        <taxon>Saccotheciaceae</taxon>
        <taxon>Aureobasidium</taxon>
    </lineage>
</organism>
<dbReference type="Proteomes" id="UP000745764">
    <property type="component" value="Unassembled WGS sequence"/>
</dbReference>
<feature type="compositionally biased region" description="Polar residues" evidence="1">
    <location>
        <begin position="406"/>
        <end position="416"/>
    </location>
</feature>
<feature type="compositionally biased region" description="Pro residues" evidence="1">
    <location>
        <begin position="743"/>
        <end position="756"/>
    </location>
</feature>
<evidence type="ECO:0000313" key="2">
    <source>
        <dbReference type="EMBL" id="CAD0114763.1"/>
    </source>
</evidence>
<feature type="compositionally biased region" description="Polar residues" evidence="1">
    <location>
        <begin position="383"/>
        <end position="394"/>
    </location>
</feature>
<dbReference type="EMBL" id="CAINUL010000018">
    <property type="protein sequence ID" value="CAD0114763.1"/>
    <property type="molecule type" value="Genomic_DNA"/>
</dbReference>
<dbReference type="AlphaFoldDB" id="A0A9N8KPT8"/>
<evidence type="ECO:0008006" key="4">
    <source>
        <dbReference type="Google" id="ProtNLM"/>
    </source>
</evidence>
<evidence type="ECO:0000313" key="3">
    <source>
        <dbReference type="Proteomes" id="UP000745764"/>
    </source>
</evidence>
<feature type="compositionally biased region" description="Low complexity" evidence="1">
    <location>
        <begin position="726"/>
        <end position="735"/>
    </location>
</feature>
<gene>
    <name evidence="2" type="ORF">AWRI4620_LOCUS9018</name>
</gene>
<feature type="region of interest" description="Disordered" evidence="1">
    <location>
        <begin position="481"/>
        <end position="530"/>
    </location>
</feature>
<feature type="compositionally biased region" description="Polar residues" evidence="1">
    <location>
        <begin position="218"/>
        <end position="229"/>
    </location>
</feature>
<feature type="compositionally biased region" description="Low complexity" evidence="1">
    <location>
        <begin position="757"/>
        <end position="767"/>
    </location>
</feature>
<keyword evidence="3" id="KW-1185">Reference proteome</keyword>
<sequence length="767" mass="83921">MAVDQNDALDAINKSKFKDLPPIQTSFKDKPLPAIKEPPKDSGTDHTTSNRTGRACRRLNPKSSLFNLFSRPRVERQKGFNESGYAVTPIIEPGRATPSPDLIQRVPSLPYTNGSHALCPRPSTSLSIHEDRRNLARSRTTTSSDYVREQDETPTLPTLFDIYSDSSKVTIAQAIDESGQSRLTRPRKSNASHIIPVHIHEERRGSVDSIKGEHKPQNRSSRNSLTQGPFQRKIFALSNDGIILQYPEKGGGERLPERALQLSPESVAFACDLVPGRPYVLQVDQKPTAISEQHMAPSQTSLLTKIGLKDNLPRLGEHSILIILDTAEELTSWMNAVRKQILALGAVMGDSLKTEGPGKLSTTAPKLRVKQRISFHEQDQPAFTNFSFPTTSPERGTMGRLRRDSSNAVAPTTQPEVTELHSYSRRNSNAAIPRKSLLDHDNVERLKKMASFDTNDSPLSVTTHDSAVSFGMSAGKRMIRDKNASQRSSIGSLHDQFDTDSPVLPRSATTGQLQRLKPNPNPIPIIGRPRPDSFVADMPLLWPARKPSEGATQYNNQQTPSPPVKRLPLKVNPYSNSMSLPRQRPSQSPQPAPPPTRALPALPAMPSRPVENFSRKPQRTPSFKLSLFPTTDIVATATFAPSSAVTLPPSPADDMKKSQDRPLRRPASIQIRPNHAPFLASIRPKTAVNQPQPSRADSVPCLRDEGILPRAPMVQKPSSSPPPPLDLGLPPLDLGMPIVGLAPPAPPPSLPLPKLPPGAAQPKALAV</sequence>
<accession>A0A9N8KPT8</accession>
<dbReference type="OrthoDB" id="3912543at2759"/>
<feature type="region of interest" description="Disordered" evidence="1">
    <location>
        <begin position="545"/>
        <end position="623"/>
    </location>
</feature>
<feature type="region of interest" description="Disordered" evidence="1">
    <location>
        <begin position="645"/>
        <end position="664"/>
    </location>
</feature>